<name>A0A4C1VP43_EUMVA</name>
<keyword evidence="2" id="KW-1185">Reference proteome</keyword>
<evidence type="ECO:0000313" key="1">
    <source>
        <dbReference type="EMBL" id="GBP40137.1"/>
    </source>
</evidence>
<evidence type="ECO:0000313" key="2">
    <source>
        <dbReference type="Proteomes" id="UP000299102"/>
    </source>
</evidence>
<protein>
    <submittedName>
        <fullName evidence="1">Uncharacterized protein</fullName>
    </submittedName>
</protein>
<sequence>MNPIECATEIETEGEPGFGTVNRTVIRIIVSTASSMDLKNVAIHSMTTRAKSRTNANFIVEFELLKVSDSFEDGLQQLVCRADAPAVQSRSFSFSGNFVFSNWKKYLRRNLYADDEAPEATVA</sequence>
<dbReference type="Proteomes" id="UP000299102">
    <property type="component" value="Unassembled WGS sequence"/>
</dbReference>
<dbReference type="EMBL" id="BGZK01000377">
    <property type="protein sequence ID" value="GBP40137.1"/>
    <property type="molecule type" value="Genomic_DNA"/>
</dbReference>
<organism evidence="1 2">
    <name type="scientific">Eumeta variegata</name>
    <name type="common">Bagworm moth</name>
    <name type="synonym">Eumeta japonica</name>
    <dbReference type="NCBI Taxonomy" id="151549"/>
    <lineage>
        <taxon>Eukaryota</taxon>
        <taxon>Metazoa</taxon>
        <taxon>Ecdysozoa</taxon>
        <taxon>Arthropoda</taxon>
        <taxon>Hexapoda</taxon>
        <taxon>Insecta</taxon>
        <taxon>Pterygota</taxon>
        <taxon>Neoptera</taxon>
        <taxon>Endopterygota</taxon>
        <taxon>Lepidoptera</taxon>
        <taxon>Glossata</taxon>
        <taxon>Ditrysia</taxon>
        <taxon>Tineoidea</taxon>
        <taxon>Psychidae</taxon>
        <taxon>Oiketicinae</taxon>
        <taxon>Eumeta</taxon>
    </lineage>
</organism>
<dbReference type="AlphaFoldDB" id="A0A4C1VP43"/>
<gene>
    <name evidence="1" type="ORF">EVAR_20278_1</name>
</gene>
<proteinExistence type="predicted"/>
<accession>A0A4C1VP43</accession>
<reference evidence="1 2" key="1">
    <citation type="journal article" date="2019" name="Commun. Biol.">
        <title>The bagworm genome reveals a unique fibroin gene that provides high tensile strength.</title>
        <authorList>
            <person name="Kono N."/>
            <person name="Nakamura H."/>
            <person name="Ohtoshi R."/>
            <person name="Tomita M."/>
            <person name="Numata K."/>
            <person name="Arakawa K."/>
        </authorList>
    </citation>
    <scope>NUCLEOTIDE SEQUENCE [LARGE SCALE GENOMIC DNA]</scope>
</reference>
<comment type="caution">
    <text evidence="1">The sequence shown here is derived from an EMBL/GenBank/DDBJ whole genome shotgun (WGS) entry which is preliminary data.</text>
</comment>